<proteinExistence type="inferred from homology"/>
<gene>
    <name evidence="4" type="ORF">J0X19_22410</name>
</gene>
<reference evidence="4" key="1">
    <citation type="submission" date="2021-03" db="EMBL/GenBank/DDBJ databases">
        <authorList>
            <person name="Kim M.K."/>
        </authorList>
    </citation>
    <scope>NUCLEOTIDE SEQUENCE</scope>
    <source>
        <strain evidence="4">BT186</strain>
    </source>
</reference>
<accession>A0A939JD00</accession>
<comment type="caution">
    <text evidence="4">The sequence shown here is derived from an EMBL/GenBank/DDBJ whole genome shotgun (WGS) entry which is preliminary data.</text>
</comment>
<dbReference type="InterPro" id="IPR009742">
    <property type="entry name" value="Curlin_rpt"/>
</dbReference>
<feature type="signal peptide" evidence="3">
    <location>
        <begin position="1"/>
        <end position="23"/>
    </location>
</feature>
<dbReference type="AlphaFoldDB" id="A0A939JD00"/>
<feature type="chain" id="PRO_5037128720" description="Curlin" evidence="3">
    <location>
        <begin position="24"/>
        <end position="173"/>
    </location>
</feature>
<keyword evidence="5" id="KW-1185">Reference proteome</keyword>
<evidence type="ECO:0000256" key="3">
    <source>
        <dbReference type="SAM" id="SignalP"/>
    </source>
</evidence>
<evidence type="ECO:0008006" key="6">
    <source>
        <dbReference type="Google" id="ProtNLM"/>
    </source>
</evidence>
<evidence type="ECO:0000313" key="5">
    <source>
        <dbReference type="Proteomes" id="UP000664144"/>
    </source>
</evidence>
<dbReference type="GO" id="GO:0009289">
    <property type="term" value="C:pilus"/>
    <property type="evidence" value="ECO:0007669"/>
    <property type="project" value="InterPro"/>
</dbReference>
<evidence type="ECO:0000313" key="4">
    <source>
        <dbReference type="EMBL" id="MBO0360731.1"/>
    </source>
</evidence>
<sequence length="173" mass="17986">MKQRVCTVLAVGALLLSAHAGHAQSTTSAAGVEQQLLEQLSGTRSVPTLPATTGGSLLNLTQLTQQGSLNAAHITQVGSGNVTSITQVGTSNVASSTITGTGTRSDITQTGAHNVVEQQLSVDQRRYTVLQQGLNNQLRQVESGTTAPAGYEVKMVGQGINMTIQQGQSTYRP</sequence>
<dbReference type="EMBL" id="JAFLQZ010000022">
    <property type="protein sequence ID" value="MBO0360731.1"/>
    <property type="molecule type" value="Genomic_DNA"/>
</dbReference>
<evidence type="ECO:0000256" key="1">
    <source>
        <dbReference type="ARBA" id="ARBA00009766"/>
    </source>
</evidence>
<evidence type="ECO:0000256" key="2">
    <source>
        <dbReference type="ARBA" id="ARBA00022729"/>
    </source>
</evidence>
<dbReference type="GO" id="GO:0007155">
    <property type="term" value="P:cell adhesion"/>
    <property type="evidence" value="ECO:0007669"/>
    <property type="project" value="InterPro"/>
</dbReference>
<dbReference type="Pfam" id="PF07012">
    <property type="entry name" value="Curlin_rpt"/>
    <property type="match status" value="1"/>
</dbReference>
<keyword evidence="2 3" id="KW-0732">Signal</keyword>
<organism evidence="4 5">
    <name type="scientific">Hymenobacter telluris</name>
    <dbReference type="NCBI Taxonomy" id="2816474"/>
    <lineage>
        <taxon>Bacteria</taxon>
        <taxon>Pseudomonadati</taxon>
        <taxon>Bacteroidota</taxon>
        <taxon>Cytophagia</taxon>
        <taxon>Cytophagales</taxon>
        <taxon>Hymenobacteraceae</taxon>
        <taxon>Hymenobacter</taxon>
    </lineage>
</organism>
<comment type="similarity">
    <text evidence="1">Belongs to the CsgA/CsgB family.</text>
</comment>
<dbReference type="RefSeq" id="WP_206986642.1">
    <property type="nucleotide sequence ID" value="NZ_JAFLQZ010000022.1"/>
</dbReference>
<name>A0A939JD00_9BACT</name>
<protein>
    <recommendedName>
        <fullName evidence="6">Curlin</fullName>
    </recommendedName>
</protein>
<dbReference type="Proteomes" id="UP000664144">
    <property type="component" value="Unassembled WGS sequence"/>
</dbReference>